<evidence type="ECO:0000313" key="2">
    <source>
        <dbReference type="EMBL" id="KGN37091.1"/>
    </source>
</evidence>
<feature type="transmembrane region" description="Helical" evidence="1">
    <location>
        <begin position="45"/>
        <end position="65"/>
    </location>
</feature>
<dbReference type="EMBL" id="AVPK01000006">
    <property type="protein sequence ID" value="KGN37091.1"/>
    <property type="molecule type" value="Genomic_DNA"/>
</dbReference>
<keyword evidence="3" id="KW-1185">Reference proteome</keyword>
<protein>
    <submittedName>
        <fullName evidence="2">Uncharacterized protein</fullName>
    </submittedName>
</protein>
<dbReference type="eggNOG" id="ENOG5032S4I">
    <property type="taxonomic scope" value="Bacteria"/>
</dbReference>
<dbReference type="RefSeq" id="WP_035905237.1">
    <property type="nucleotide sequence ID" value="NZ_AVPK01000006.1"/>
</dbReference>
<keyword evidence="1" id="KW-0472">Membrane</keyword>
<dbReference type="STRING" id="1385521.N803_14585"/>
<keyword evidence="1" id="KW-0812">Transmembrane</keyword>
<proteinExistence type="predicted"/>
<feature type="transmembrane region" description="Helical" evidence="1">
    <location>
        <begin position="112"/>
        <end position="133"/>
    </location>
</feature>
<accession>A0A0A0JN97</accession>
<evidence type="ECO:0000256" key="1">
    <source>
        <dbReference type="SAM" id="Phobius"/>
    </source>
</evidence>
<name>A0A0A0JN97_9MICO</name>
<comment type="caution">
    <text evidence="2">The sequence shown here is derived from an EMBL/GenBank/DDBJ whole genome shotgun (WGS) entry which is preliminary data.</text>
</comment>
<keyword evidence="1" id="KW-1133">Transmembrane helix</keyword>
<feature type="transmembrane region" description="Helical" evidence="1">
    <location>
        <begin position="86"/>
        <end position="106"/>
    </location>
</feature>
<dbReference type="OrthoDB" id="3729710at2"/>
<evidence type="ECO:0000313" key="3">
    <source>
        <dbReference type="Proteomes" id="UP000030011"/>
    </source>
</evidence>
<dbReference type="AlphaFoldDB" id="A0A0A0JN97"/>
<reference evidence="2 3" key="1">
    <citation type="submission" date="2013-08" db="EMBL/GenBank/DDBJ databases">
        <title>The genome sequence of Knoellia subterranea.</title>
        <authorList>
            <person name="Zhu W."/>
            <person name="Wang G."/>
        </authorList>
    </citation>
    <scope>NUCLEOTIDE SEQUENCE [LARGE SCALE GENOMIC DNA]</scope>
    <source>
        <strain evidence="2 3">KCTC 19937</strain>
    </source>
</reference>
<sequence>MGSQGELRRRYLSLGTGELVAATVFALLAHFSVAPRLDPDAVPALWSALVPLLVILVQAGAYWLLARGRIGTGEAMPEGERTAYRILRVVNSILLMAGLIGVFRWWPGASGATVLCVLIWLFGVAEFVNYYVVRLAYPAGRWFSLVGQRRIPRLVRDLQGH</sequence>
<organism evidence="2 3">
    <name type="scientific">Knoellia subterranea KCTC 19937</name>
    <dbReference type="NCBI Taxonomy" id="1385521"/>
    <lineage>
        <taxon>Bacteria</taxon>
        <taxon>Bacillati</taxon>
        <taxon>Actinomycetota</taxon>
        <taxon>Actinomycetes</taxon>
        <taxon>Micrococcales</taxon>
        <taxon>Intrasporangiaceae</taxon>
        <taxon>Knoellia</taxon>
    </lineage>
</organism>
<dbReference type="Proteomes" id="UP000030011">
    <property type="component" value="Unassembled WGS sequence"/>
</dbReference>
<feature type="transmembrane region" description="Helical" evidence="1">
    <location>
        <begin position="12"/>
        <end position="33"/>
    </location>
</feature>
<gene>
    <name evidence="2" type="ORF">N803_14585</name>
</gene>